<dbReference type="PANTHER" id="PTHR30399:SF1">
    <property type="entry name" value="UTP PYROPHOSPHATASE"/>
    <property type="match status" value="1"/>
</dbReference>
<comment type="caution">
    <text evidence="2">The sequence shown here is derived from an EMBL/GenBank/DDBJ whole genome shotgun (WGS) entry which is preliminary data.</text>
</comment>
<reference evidence="2 3" key="1">
    <citation type="submission" date="2017-09" db="EMBL/GenBank/DDBJ databases">
        <title>Depth-based differentiation of microbial function through sediment-hosted aquifers and enrichment of novel symbionts in the deep terrestrial subsurface.</title>
        <authorList>
            <person name="Probst A.J."/>
            <person name="Ladd B."/>
            <person name="Jarett J.K."/>
            <person name="Geller-Mcgrath D.E."/>
            <person name="Sieber C.M."/>
            <person name="Emerson J.B."/>
            <person name="Anantharaman K."/>
            <person name="Thomas B.C."/>
            <person name="Malmstrom R."/>
            <person name="Stieglmeier M."/>
            <person name="Klingl A."/>
            <person name="Woyke T."/>
            <person name="Ryan C.M."/>
            <person name="Banfield J.F."/>
        </authorList>
    </citation>
    <scope>NUCLEOTIDE SEQUENCE [LARGE SCALE GENOMIC DNA]</scope>
    <source>
        <strain evidence="2">CG22_combo_CG10-13_8_21_14_all_39_12</strain>
    </source>
</reference>
<dbReference type="CDD" id="cd07344">
    <property type="entry name" value="M48_yhfN_like"/>
    <property type="match status" value="1"/>
</dbReference>
<accession>A0A2H0BFR9</accession>
<evidence type="ECO:0000313" key="2">
    <source>
        <dbReference type="EMBL" id="PIP56491.1"/>
    </source>
</evidence>
<dbReference type="Proteomes" id="UP000228495">
    <property type="component" value="Unassembled WGS sequence"/>
</dbReference>
<proteinExistence type="predicted"/>
<dbReference type="PANTHER" id="PTHR30399">
    <property type="entry name" value="UNCHARACTERIZED PROTEIN YGJP"/>
    <property type="match status" value="1"/>
</dbReference>
<evidence type="ECO:0000259" key="1">
    <source>
        <dbReference type="Pfam" id="PF01863"/>
    </source>
</evidence>
<sequence>MQELIILRLDYQTHKEEARNIITARVEFFAQQYGVTYGRIAIRDQRTRWGSCSNKKNLNFNFRVAFLPDEFRDYIIVHEICHLKELNHSKRFWELVSQFFPHYTSIHKQLRNYKLIP</sequence>
<dbReference type="AlphaFoldDB" id="A0A2H0BFR9"/>
<organism evidence="2 3">
    <name type="scientific">candidate division WWE3 bacterium CG22_combo_CG10-13_8_21_14_all_39_12</name>
    <dbReference type="NCBI Taxonomy" id="1975094"/>
    <lineage>
        <taxon>Bacteria</taxon>
        <taxon>Katanobacteria</taxon>
    </lineage>
</organism>
<dbReference type="EMBL" id="PCSU01000047">
    <property type="protein sequence ID" value="PIP56491.1"/>
    <property type="molecule type" value="Genomic_DNA"/>
</dbReference>
<protein>
    <recommendedName>
        <fullName evidence="1">YgjP-like metallopeptidase domain-containing protein</fullName>
    </recommendedName>
</protein>
<feature type="domain" description="YgjP-like metallopeptidase" evidence="1">
    <location>
        <begin position="13"/>
        <end position="112"/>
    </location>
</feature>
<dbReference type="Gene3D" id="3.30.2010.10">
    <property type="entry name" value="Metalloproteases ('zincins'), catalytic domain"/>
    <property type="match status" value="1"/>
</dbReference>
<gene>
    <name evidence="2" type="ORF">COX05_02765</name>
</gene>
<name>A0A2H0BFR9_UNCKA</name>
<dbReference type="Pfam" id="PF01863">
    <property type="entry name" value="YgjP-like"/>
    <property type="match status" value="1"/>
</dbReference>
<evidence type="ECO:0000313" key="3">
    <source>
        <dbReference type="Proteomes" id="UP000228495"/>
    </source>
</evidence>
<dbReference type="InterPro" id="IPR053136">
    <property type="entry name" value="UTP_pyrophosphatase-like"/>
</dbReference>
<dbReference type="InterPro" id="IPR002725">
    <property type="entry name" value="YgjP-like_metallopeptidase"/>
</dbReference>